<dbReference type="Pfam" id="PF05035">
    <property type="entry name" value="DGOK"/>
    <property type="match status" value="1"/>
</dbReference>
<reference evidence="2" key="1">
    <citation type="journal article" date="2019" name="Int. J. Syst. Evol. Microbiol.">
        <title>The Global Catalogue of Microorganisms (GCM) 10K type strain sequencing project: providing services to taxonomists for standard genome sequencing and annotation.</title>
        <authorList>
            <consortium name="The Broad Institute Genomics Platform"/>
            <consortium name="The Broad Institute Genome Sequencing Center for Infectious Disease"/>
            <person name="Wu L."/>
            <person name="Ma J."/>
        </authorList>
    </citation>
    <scope>NUCLEOTIDE SEQUENCE [LARGE SCALE GENOMIC DNA]</scope>
    <source>
        <strain evidence="2">CGMCC 4.7242</strain>
    </source>
</reference>
<keyword evidence="2" id="KW-1185">Reference proteome</keyword>
<sequence length="274" mass="28471">MDWIGVEWGAEPRAWAMEGKRAKAEAAIDLTAGEAAPQALLRLVAPWLGDRPVPVIAAGLAGATAAVPLPCPPLAPPFATDAPDPRMRLYLIPGLRQDRPATDLTKGAELRMAGFAALHPDRDGILCLPGPAQTVWAHLSAGEVISLQSFLTPRLLLAVGNAGATPSESFTESLEEGRGRPERLAARLAQIEAAGTLGLMDRAEADDRRAGLWIGAELAAARAWWLGQPVTLAGPAPLTALYEAALNAQGVAPATADPEVLSLAGLVAAHGRIA</sequence>
<dbReference type="InterPro" id="IPR042257">
    <property type="entry name" value="DGOK_C"/>
</dbReference>
<protein>
    <submittedName>
        <fullName evidence="1">2-dehydro-3-deoxygalactonokinase</fullName>
    </submittedName>
</protein>
<dbReference type="EMBL" id="JBHUGH010000009">
    <property type="protein sequence ID" value="MFD1912871.1"/>
    <property type="molecule type" value="Genomic_DNA"/>
</dbReference>
<dbReference type="RefSeq" id="WP_390261768.1">
    <property type="nucleotide sequence ID" value="NZ_JBHUGH010000009.1"/>
</dbReference>
<accession>A0ABW4S5K9</accession>
<dbReference type="Gene3D" id="3.30.420.310">
    <property type="entry name" value="2-keto-3-deoxy-galactonokinase, C-terminal domain"/>
    <property type="match status" value="1"/>
</dbReference>
<name>A0ABW4S5K9_9RHOB</name>
<evidence type="ECO:0000313" key="1">
    <source>
        <dbReference type="EMBL" id="MFD1912871.1"/>
    </source>
</evidence>
<dbReference type="InterPro" id="IPR007729">
    <property type="entry name" value="DGOK"/>
</dbReference>
<dbReference type="InterPro" id="IPR042258">
    <property type="entry name" value="DGOK_N"/>
</dbReference>
<evidence type="ECO:0000313" key="2">
    <source>
        <dbReference type="Proteomes" id="UP001597353"/>
    </source>
</evidence>
<comment type="caution">
    <text evidence="1">The sequence shown here is derived from an EMBL/GenBank/DDBJ whole genome shotgun (WGS) entry which is preliminary data.</text>
</comment>
<dbReference type="Gene3D" id="3.30.420.300">
    <property type="entry name" value="2-keto-3-deoxy-galactonokinase, substrate binding domain"/>
    <property type="match status" value="1"/>
</dbReference>
<gene>
    <name evidence="1" type="ORF">ACFSGJ_11685</name>
</gene>
<dbReference type="Proteomes" id="UP001597353">
    <property type="component" value="Unassembled WGS sequence"/>
</dbReference>
<organism evidence="1 2">
    <name type="scientific">Halodurantibacterium flavum</name>
    <dbReference type="NCBI Taxonomy" id="1382802"/>
    <lineage>
        <taxon>Bacteria</taxon>
        <taxon>Pseudomonadati</taxon>
        <taxon>Pseudomonadota</taxon>
        <taxon>Alphaproteobacteria</taxon>
        <taxon>Rhodobacterales</taxon>
        <taxon>Paracoccaceae</taxon>
        <taxon>Halodurantibacterium</taxon>
    </lineage>
</organism>
<proteinExistence type="predicted"/>